<keyword evidence="3" id="KW-1185">Reference proteome</keyword>
<name>A0A1X7KFC3_9BACT</name>
<reference evidence="3" key="1">
    <citation type="submission" date="2017-04" db="EMBL/GenBank/DDBJ databases">
        <authorList>
            <person name="Varghese N."/>
            <person name="Submissions S."/>
        </authorList>
    </citation>
    <scope>NUCLEOTIDE SEQUENCE [LARGE SCALE GENOMIC DNA]</scope>
    <source>
        <strain evidence="3">DSM 4125</strain>
    </source>
</reference>
<keyword evidence="1" id="KW-1133">Transmembrane helix</keyword>
<keyword evidence="1" id="KW-0472">Membrane</keyword>
<gene>
    <name evidence="2" type="ORF">SAMN05661096_02704</name>
</gene>
<evidence type="ECO:0000256" key="1">
    <source>
        <dbReference type="SAM" id="Phobius"/>
    </source>
</evidence>
<dbReference type="STRING" id="1028.SAMN05661096_02704"/>
<dbReference type="AlphaFoldDB" id="A0A1X7KFC3"/>
<dbReference type="EMBL" id="FXAW01000005">
    <property type="protein sequence ID" value="SMG40005.1"/>
    <property type="molecule type" value="Genomic_DNA"/>
</dbReference>
<dbReference type="Proteomes" id="UP000193804">
    <property type="component" value="Unassembled WGS sequence"/>
</dbReference>
<sequence>MIKTIIHTPWGFMRWLRLAIGLYLVLVGITELEIFAGSVGALFTFLALLNQGCGGGSCANGNCDIPKK</sequence>
<accession>A0A1X7KFC3</accession>
<evidence type="ECO:0008006" key="4">
    <source>
        <dbReference type="Google" id="ProtNLM"/>
    </source>
</evidence>
<organism evidence="2 3">
    <name type="scientific">Marivirga sericea</name>
    <dbReference type="NCBI Taxonomy" id="1028"/>
    <lineage>
        <taxon>Bacteria</taxon>
        <taxon>Pseudomonadati</taxon>
        <taxon>Bacteroidota</taxon>
        <taxon>Cytophagia</taxon>
        <taxon>Cytophagales</taxon>
        <taxon>Marivirgaceae</taxon>
        <taxon>Marivirga</taxon>
    </lineage>
</organism>
<evidence type="ECO:0000313" key="2">
    <source>
        <dbReference type="EMBL" id="SMG40005.1"/>
    </source>
</evidence>
<evidence type="ECO:0000313" key="3">
    <source>
        <dbReference type="Proteomes" id="UP000193804"/>
    </source>
</evidence>
<proteinExistence type="predicted"/>
<protein>
    <recommendedName>
        <fullName evidence="4">DUF2892 domain-containing protein</fullName>
    </recommendedName>
</protein>
<dbReference type="RefSeq" id="WP_139828035.1">
    <property type="nucleotide sequence ID" value="NZ_FXAW01000005.1"/>
</dbReference>
<feature type="transmembrane region" description="Helical" evidence="1">
    <location>
        <begin position="21"/>
        <end position="49"/>
    </location>
</feature>
<dbReference type="OrthoDB" id="1049592at2"/>
<keyword evidence="1" id="KW-0812">Transmembrane</keyword>